<dbReference type="SUPFAM" id="SSF52374">
    <property type="entry name" value="Nucleotidylyl transferase"/>
    <property type="match status" value="1"/>
</dbReference>
<keyword evidence="2" id="KW-0548">Nucleotidyltransferase</keyword>
<feature type="domain" description="Cytidyltransferase-like" evidence="3">
    <location>
        <begin position="6"/>
        <end position="130"/>
    </location>
</feature>
<dbReference type="Gene3D" id="3.40.50.620">
    <property type="entry name" value="HUPs"/>
    <property type="match status" value="1"/>
</dbReference>
<dbReference type="AlphaFoldDB" id="A0A1G2CFM6"/>
<evidence type="ECO:0000313" key="5">
    <source>
        <dbReference type="Proteomes" id="UP000176287"/>
    </source>
</evidence>
<name>A0A1G2CFM6_9BACT</name>
<evidence type="ECO:0000313" key="4">
    <source>
        <dbReference type="EMBL" id="OGY99549.1"/>
    </source>
</evidence>
<dbReference type="STRING" id="1798649.A3B13_00535"/>
<protein>
    <recommendedName>
        <fullName evidence="3">Cytidyltransferase-like domain-containing protein</fullName>
    </recommendedName>
</protein>
<dbReference type="NCBIfam" id="TIGR00125">
    <property type="entry name" value="cyt_tran_rel"/>
    <property type="match status" value="1"/>
</dbReference>
<accession>A0A1G2CFM6</accession>
<reference evidence="4 5" key="1">
    <citation type="journal article" date="2016" name="Nat. Commun.">
        <title>Thousands of microbial genomes shed light on interconnected biogeochemical processes in an aquifer system.</title>
        <authorList>
            <person name="Anantharaman K."/>
            <person name="Brown C.T."/>
            <person name="Hug L.A."/>
            <person name="Sharon I."/>
            <person name="Castelle C.J."/>
            <person name="Probst A.J."/>
            <person name="Thomas B.C."/>
            <person name="Singh A."/>
            <person name="Wilkins M.J."/>
            <person name="Karaoz U."/>
            <person name="Brodie E.L."/>
            <person name="Williams K.H."/>
            <person name="Hubbard S.S."/>
            <person name="Banfield J.F."/>
        </authorList>
    </citation>
    <scope>NUCLEOTIDE SEQUENCE [LARGE SCALE GENOMIC DNA]</scope>
</reference>
<sequence>MRKVMVFGVFDGVHEGHRHFFREAKKIGDYLIAVVAADEIARVLKGKHPKKEISERIAEIEQEIEVDEVLVGDEEMGSWEIIKRIRPHVVAVGYDQKEMKRDLENSIDNFNWFIEIETISAHKPEKYHSSLLDS</sequence>
<proteinExistence type="predicted"/>
<keyword evidence="1" id="KW-0808">Transferase</keyword>
<dbReference type="Proteomes" id="UP000176287">
    <property type="component" value="Unassembled WGS sequence"/>
</dbReference>
<dbReference type="PANTHER" id="PTHR43793:SF1">
    <property type="entry name" value="FAD SYNTHASE"/>
    <property type="match status" value="1"/>
</dbReference>
<dbReference type="EMBL" id="MHKZ01000036">
    <property type="protein sequence ID" value="OGY99549.1"/>
    <property type="molecule type" value="Genomic_DNA"/>
</dbReference>
<dbReference type="PANTHER" id="PTHR43793">
    <property type="entry name" value="FAD SYNTHASE"/>
    <property type="match status" value="1"/>
</dbReference>
<comment type="caution">
    <text evidence="4">The sequence shown here is derived from an EMBL/GenBank/DDBJ whole genome shotgun (WGS) entry which is preliminary data.</text>
</comment>
<dbReference type="InterPro" id="IPR050385">
    <property type="entry name" value="Archaeal_FAD_synthase"/>
</dbReference>
<dbReference type="InterPro" id="IPR014729">
    <property type="entry name" value="Rossmann-like_a/b/a_fold"/>
</dbReference>
<evidence type="ECO:0000256" key="2">
    <source>
        <dbReference type="ARBA" id="ARBA00022695"/>
    </source>
</evidence>
<gene>
    <name evidence="4" type="ORF">A3B13_00535</name>
</gene>
<evidence type="ECO:0000259" key="3">
    <source>
        <dbReference type="Pfam" id="PF01467"/>
    </source>
</evidence>
<dbReference type="InterPro" id="IPR004821">
    <property type="entry name" value="Cyt_trans-like"/>
</dbReference>
<evidence type="ECO:0000256" key="1">
    <source>
        <dbReference type="ARBA" id="ARBA00022679"/>
    </source>
</evidence>
<dbReference type="Pfam" id="PF01467">
    <property type="entry name" value="CTP_transf_like"/>
    <property type="match status" value="1"/>
</dbReference>
<organism evidence="4 5">
    <name type="scientific">Candidatus Liptonbacteria bacterium RIFCSPLOWO2_01_FULL_45_15</name>
    <dbReference type="NCBI Taxonomy" id="1798649"/>
    <lineage>
        <taxon>Bacteria</taxon>
        <taxon>Candidatus Liptoniibacteriota</taxon>
    </lineage>
</organism>
<dbReference type="GO" id="GO:0016779">
    <property type="term" value="F:nucleotidyltransferase activity"/>
    <property type="evidence" value="ECO:0007669"/>
    <property type="project" value="UniProtKB-KW"/>
</dbReference>